<name>A0A7H4LSC0_9ENTR</name>
<feature type="transmembrane region" description="Helical" evidence="1">
    <location>
        <begin position="6"/>
        <end position="25"/>
    </location>
</feature>
<keyword evidence="1" id="KW-1133">Transmembrane helix</keyword>
<accession>A0A7H4LSC0</accession>
<proteinExistence type="predicted"/>
<evidence type="ECO:0000313" key="2">
    <source>
        <dbReference type="EMBL" id="STR39046.1"/>
    </source>
</evidence>
<protein>
    <submittedName>
        <fullName evidence="2">Uncharacterized protein</fullName>
    </submittedName>
</protein>
<evidence type="ECO:0000313" key="3">
    <source>
        <dbReference type="Proteomes" id="UP000255050"/>
    </source>
</evidence>
<organism evidence="2 3">
    <name type="scientific">Klebsiella michiganensis</name>
    <dbReference type="NCBI Taxonomy" id="1134687"/>
    <lineage>
        <taxon>Bacteria</taxon>
        <taxon>Pseudomonadati</taxon>
        <taxon>Pseudomonadota</taxon>
        <taxon>Gammaproteobacteria</taxon>
        <taxon>Enterobacterales</taxon>
        <taxon>Enterobacteriaceae</taxon>
        <taxon>Klebsiella/Raoultella group</taxon>
        <taxon>Klebsiella</taxon>
    </lineage>
</organism>
<dbReference type="AlphaFoldDB" id="A0A7H4LSC0"/>
<keyword evidence="1" id="KW-0472">Membrane</keyword>
<comment type="caution">
    <text evidence="2">The sequence shown here is derived from an EMBL/GenBank/DDBJ whole genome shotgun (WGS) entry which is preliminary data.</text>
</comment>
<keyword evidence="1" id="KW-0812">Transmembrane</keyword>
<reference evidence="2 3" key="1">
    <citation type="submission" date="2018-06" db="EMBL/GenBank/DDBJ databases">
        <authorList>
            <consortium name="Pathogen Informatics"/>
            <person name="Doyle S."/>
        </authorList>
    </citation>
    <scope>NUCLEOTIDE SEQUENCE [LARGE SCALE GENOMIC DNA]</scope>
    <source>
        <strain evidence="2 3">NCTC11694</strain>
    </source>
</reference>
<sequence>MSSPTGMPSVTLAIILAICAVRLLFIKQIILPSTRKQTKFFFISKLFIKKWNCAQLLDAYFVKHKSTRFAFLTAFMSFIFRRMAFLKK</sequence>
<dbReference type="EMBL" id="UGJR01000002">
    <property type="protein sequence ID" value="STR39046.1"/>
    <property type="molecule type" value="Genomic_DNA"/>
</dbReference>
<dbReference type="Proteomes" id="UP000255050">
    <property type="component" value="Unassembled WGS sequence"/>
</dbReference>
<gene>
    <name evidence="2" type="ORF">NCTC11694_00183</name>
</gene>
<evidence type="ECO:0000256" key="1">
    <source>
        <dbReference type="SAM" id="Phobius"/>
    </source>
</evidence>